<dbReference type="Proteomes" id="UP001066276">
    <property type="component" value="Chromosome 1_1"/>
</dbReference>
<organism evidence="2 3">
    <name type="scientific">Pleurodeles waltl</name>
    <name type="common">Iberian ribbed newt</name>
    <dbReference type="NCBI Taxonomy" id="8319"/>
    <lineage>
        <taxon>Eukaryota</taxon>
        <taxon>Metazoa</taxon>
        <taxon>Chordata</taxon>
        <taxon>Craniata</taxon>
        <taxon>Vertebrata</taxon>
        <taxon>Euteleostomi</taxon>
        <taxon>Amphibia</taxon>
        <taxon>Batrachia</taxon>
        <taxon>Caudata</taxon>
        <taxon>Salamandroidea</taxon>
        <taxon>Salamandridae</taxon>
        <taxon>Pleurodelinae</taxon>
        <taxon>Pleurodeles</taxon>
    </lineage>
</organism>
<evidence type="ECO:0000313" key="3">
    <source>
        <dbReference type="Proteomes" id="UP001066276"/>
    </source>
</evidence>
<proteinExistence type="predicted"/>
<protein>
    <submittedName>
        <fullName evidence="2">Uncharacterized protein</fullName>
    </submittedName>
</protein>
<dbReference type="AlphaFoldDB" id="A0AAV7WRT2"/>
<sequence>MPPSPPMSQRTVPMKDNSEHRVNQPTGQRPPEDRYLACHRQGRPDPGGPPQTGHPLPEEMGGHPPLEKEDGGGSAGDGLPTWEGCQSDFDPPDVPDPGGGLPRFGWAREGITADTRGRVHSHSADFARSGGDWVREEGCGYP</sequence>
<keyword evidence="3" id="KW-1185">Reference proteome</keyword>
<evidence type="ECO:0000313" key="2">
    <source>
        <dbReference type="EMBL" id="KAJ1215486.1"/>
    </source>
</evidence>
<feature type="region of interest" description="Disordered" evidence="1">
    <location>
        <begin position="1"/>
        <end position="106"/>
    </location>
</feature>
<name>A0AAV7WRT2_PLEWA</name>
<evidence type="ECO:0000256" key="1">
    <source>
        <dbReference type="SAM" id="MobiDB-lite"/>
    </source>
</evidence>
<comment type="caution">
    <text evidence="2">The sequence shown here is derived from an EMBL/GenBank/DDBJ whole genome shotgun (WGS) entry which is preliminary data.</text>
</comment>
<feature type="compositionally biased region" description="Basic and acidic residues" evidence="1">
    <location>
        <begin position="56"/>
        <end position="71"/>
    </location>
</feature>
<dbReference type="EMBL" id="JANPWB010000001">
    <property type="protein sequence ID" value="KAJ1215486.1"/>
    <property type="molecule type" value="Genomic_DNA"/>
</dbReference>
<reference evidence="2" key="1">
    <citation type="journal article" date="2022" name="bioRxiv">
        <title>Sequencing and chromosome-scale assembly of the giantPleurodeles waltlgenome.</title>
        <authorList>
            <person name="Brown T."/>
            <person name="Elewa A."/>
            <person name="Iarovenko S."/>
            <person name="Subramanian E."/>
            <person name="Araus A.J."/>
            <person name="Petzold A."/>
            <person name="Susuki M."/>
            <person name="Suzuki K.-i.T."/>
            <person name="Hayashi T."/>
            <person name="Toyoda A."/>
            <person name="Oliveira C."/>
            <person name="Osipova E."/>
            <person name="Leigh N.D."/>
            <person name="Simon A."/>
            <person name="Yun M.H."/>
        </authorList>
    </citation>
    <scope>NUCLEOTIDE SEQUENCE</scope>
    <source>
        <strain evidence="2">20211129_DDA</strain>
        <tissue evidence="2">Liver</tissue>
    </source>
</reference>
<accession>A0AAV7WRT2</accession>
<gene>
    <name evidence="2" type="ORF">NDU88_003094</name>
</gene>